<dbReference type="Proteomes" id="UP000050437">
    <property type="component" value="Unassembled WGS sequence"/>
</dbReference>
<dbReference type="EMBL" id="LKKS01000068">
    <property type="protein sequence ID" value="KPM65570.1"/>
    <property type="molecule type" value="Genomic_DNA"/>
</dbReference>
<comment type="caution">
    <text evidence="1">The sequence shown here is derived from an EMBL/GenBank/DDBJ whole genome shotgun (WGS) entry which is preliminary data.</text>
</comment>
<reference evidence="1 2" key="1">
    <citation type="submission" date="2015-10" db="EMBL/GenBank/DDBJ databases">
        <title>Pseudomonas putida clinical strains.</title>
        <authorList>
            <person name="Molina L."/>
            <person name="Udaondo Z."/>
        </authorList>
    </citation>
    <scope>NUCLEOTIDE SEQUENCE [LARGE SCALE GENOMIC DNA]</scope>
    <source>
        <strain evidence="1 2">HB13667</strain>
    </source>
</reference>
<proteinExistence type="predicted"/>
<evidence type="ECO:0000313" key="2">
    <source>
        <dbReference type="Proteomes" id="UP000050437"/>
    </source>
</evidence>
<gene>
    <name evidence="1" type="ORF">HB13667_11665</name>
</gene>
<protein>
    <submittedName>
        <fullName evidence="1">Uncharacterized protein</fullName>
    </submittedName>
</protein>
<sequence length="194" mass="21667">MAEEWPEDLEPTEVTWGVIYNNRGFTSSLSNAQQIVAQPGSYWKCTMTFGFLYEEDERELTSLLGRLHGMFGTVNIPYLTRARTDNIGTPTVAVANAQSSIMQLQGMLASRPVFSRGDLITIGGEMFEVVEHASSDAAGNALISVNKRIRKVIPAGSPVEYQNPYCEMRRMDDTNEWTTQPVVSNSTLQFREAF</sequence>
<evidence type="ECO:0000313" key="1">
    <source>
        <dbReference type="EMBL" id="KPM65570.1"/>
    </source>
</evidence>
<dbReference type="AlphaFoldDB" id="A0A0P7DAX4"/>
<organism evidence="1 2">
    <name type="scientific">Pseudomonas putida</name>
    <name type="common">Arthrobacter siderocapsulatus</name>
    <dbReference type="NCBI Taxonomy" id="303"/>
    <lineage>
        <taxon>Bacteria</taxon>
        <taxon>Pseudomonadati</taxon>
        <taxon>Pseudomonadota</taxon>
        <taxon>Gammaproteobacteria</taxon>
        <taxon>Pseudomonadales</taxon>
        <taxon>Pseudomonadaceae</taxon>
        <taxon>Pseudomonas</taxon>
    </lineage>
</organism>
<dbReference type="RefSeq" id="WP_054572681.1">
    <property type="nucleotide sequence ID" value="NZ_LKKS01000068.1"/>
</dbReference>
<name>A0A0P7DAX4_PSEPU</name>
<accession>A0A0P7DAX4</accession>